<dbReference type="VEuPathDB" id="VectorBase:SCAU009736"/>
<dbReference type="GO" id="GO:0005811">
    <property type="term" value="C:lipid droplet"/>
    <property type="evidence" value="ECO:0007669"/>
    <property type="project" value="TreeGrafter"/>
</dbReference>
<dbReference type="SUPFAM" id="SSF51735">
    <property type="entry name" value="NAD(P)-binding Rossmann-fold domains"/>
    <property type="match status" value="1"/>
</dbReference>
<accession>A0A1I8PNK9</accession>
<dbReference type="Proteomes" id="UP000095300">
    <property type="component" value="Unassembled WGS sequence"/>
</dbReference>
<dbReference type="Pfam" id="PF03435">
    <property type="entry name" value="Sacchrp_dh_NADP"/>
    <property type="match status" value="1"/>
</dbReference>
<organism evidence="4 5">
    <name type="scientific">Stomoxys calcitrans</name>
    <name type="common">Stable fly</name>
    <name type="synonym">Conops calcitrans</name>
    <dbReference type="NCBI Taxonomy" id="35570"/>
    <lineage>
        <taxon>Eukaryota</taxon>
        <taxon>Metazoa</taxon>
        <taxon>Ecdysozoa</taxon>
        <taxon>Arthropoda</taxon>
        <taxon>Hexapoda</taxon>
        <taxon>Insecta</taxon>
        <taxon>Pterygota</taxon>
        <taxon>Neoptera</taxon>
        <taxon>Endopterygota</taxon>
        <taxon>Diptera</taxon>
        <taxon>Brachycera</taxon>
        <taxon>Muscomorpha</taxon>
        <taxon>Muscoidea</taxon>
        <taxon>Muscidae</taxon>
        <taxon>Stomoxys</taxon>
    </lineage>
</organism>
<dbReference type="AlphaFoldDB" id="A0A1I8PNK9"/>
<gene>
    <name evidence="4" type="primary">106080928</name>
</gene>
<evidence type="ECO:0000313" key="4">
    <source>
        <dbReference type="EnsemblMetazoa" id="SCAU009736-PA"/>
    </source>
</evidence>
<protein>
    <recommendedName>
        <fullName evidence="3">Saccharopine dehydrogenase NADP binding domain-containing protein</fullName>
    </recommendedName>
</protein>
<feature type="transmembrane region" description="Helical" evidence="2">
    <location>
        <begin position="274"/>
        <end position="299"/>
    </location>
</feature>
<dbReference type="Gene3D" id="3.40.50.720">
    <property type="entry name" value="NAD(P)-binding Rossmann-like Domain"/>
    <property type="match status" value="1"/>
</dbReference>
<dbReference type="InterPro" id="IPR051276">
    <property type="entry name" value="Saccharopine_DH-like_oxidrdct"/>
</dbReference>
<keyword evidence="2" id="KW-1133">Transmembrane helix</keyword>
<evidence type="ECO:0000259" key="3">
    <source>
        <dbReference type="Pfam" id="PF03435"/>
    </source>
</evidence>
<dbReference type="InterPro" id="IPR005097">
    <property type="entry name" value="Sacchrp_dh_NADP-bd"/>
</dbReference>
<dbReference type="GO" id="GO:0005886">
    <property type="term" value="C:plasma membrane"/>
    <property type="evidence" value="ECO:0007669"/>
    <property type="project" value="TreeGrafter"/>
</dbReference>
<dbReference type="FunFam" id="3.40.50.720:FF:000178">
    <property type="entry name" value="Saccharopine dehydrogenase-like oxidoreductase"/>
    <property type="match status" value="1"/>
</dbReference>
<name>A0A1I8PNK9_STOCA</name>
<dbReference type="KEGG" id="scac:106080928"/>
<evidence type="ECO:0000256" key="1">
    <source>
        <dbReference type="ARBA" id="ARBA00038048"/>
    </source>
</evidence>
<comment type="similarity">
    <text evidence="1">Belongs to the saccharopine dehydrogenase family.</text>
</comment>
<dbReference type="GO" id="GO:0005739">
    <property type="term" value="C:mitochondrion"/>
    <property type="evidence" value="ECO:0007669"/>
    <property type="project" value="TreeGrafter"/>
</dbReference>
<dbReference type="GO" id="GO:0009247">
    <property type="term" value="P:glycolipid biosynthetic process"/>
    <property type="evidence" value="ECO:0007669"/>
    <property type="project" value="TreeGrafter"/>
</dbReference>
<dbReference type="PANTHER" id="PTHR12286:SF5">
    <property type="entry name" value="SACCHAROPINE DEHYDROGENASE-LIKE OXIDOREDUCTASE"/>
    <property type="match status" value="1"/>
</dbReference>
<keyword evidence="2" id="KW-0812">Transmembrane</keyword>
<keyword evidence="5" id="KW-1185">Reference proteome</keyword>
<dbReference type="InterPro" id="IPR036291">
    <property type="entry name" value="NAD(P)-bd_dom_sf"/>
</dbReference>
<dbReference type="OrthoDB" id="10268090at2759"/>
<dbReference type="EnsemblMetazoa" id="SCAU009736-RA">
    <property type="protein sequence ID" value="SCAU009736-PA"/>
    <property type="gene ID" value="SCAU009736"/>
</dbReference>
<feature type="domain" description="Saccharopine dehydrogenase NADP binding" evidence="3">
    <location>
        <begin position="9"/>
        <end position="139"/>
    </location>
</feature>
<keyword evidence="2" id="KW-0472">Membrane</keyword>
<proteinExistence type="inferred from homology"/>
<reference evidence="4" key="1">
    <citation type="submission" date="2020-05" db="UniProtKB">
        <authorList>
            <consortium name="EnsemblMetazoa"/>
        </authorList>
    </citation>
    <scope>IDENTIFICATION</scope>
    <source>
        <strain evidence="4">USDA</strain>
    </source>
</reference>
<evidence type="ECO:0000313" key="5">
    <source>
        <dbReference type="Proteomes" id="UP000095300"/>
    </source>
</evidence>
<dbReference type="PANTHER" id="PTHR12286">
    <property type="entry name" value="SACCHAROPINE DEHYDROGENASE-LIKE OXIDOREDUCTASE"/>
    <property type="match status" value="1"/>
</dbReference>
<evidence type="ECO:0000256" key="2">
    <source>
        <dbReference type="SAM" id="Phobius"/>
    </source>
</evidence>
<sequence>MAEGKLDAIIFGATGYTGQVAVEHALELLKGFKWGIAGRNQPKLKDVLLKVGRQTGMDLSHIPIILADVNDQKSIESMARKGKVIVNCCGPYQIYGDVVVKACINAGTHHVDISGEPQFFLGMQHKYDDLAREKGSYVISTCAFESIPSELGVLYAEKNFPGTVNSVELYWESKFKLPDKSSNAFLNVGTWKSAIHCMQHALEILKLEKKVNKEKLPKLTPKLWMKPYSHKPEGLNGYFAPFPVADRFVVQRSQRLAYAHEKKRPIQFEMYIGFGWMILALLYPLVLITLTILAQIGFIRKLMIKYPHIFTGGIVSNQGPQEANRKAAEFKHTLKVKGWSKGTSETEAPNKEALFRVSGKDPAYSLTATCVLLCAKVILKESHVMPGRGGVLPPGFAFAKTHLIDEISRAKWGLKFEVLK</sequence>